<feature type="domain" description="GED" evidence="3">
    <location>
        <begin position="583"/>
        <end position="676"/>
    </location>
</feature>
<evidence type="ECO:0000313" key="5">
    <source>
        <dbReference type="EMBL" id="KAK2630671.1"/>
    </source>
</evidence>
<reference evidence="5 6" key="1">
    <citation type="submission" date="2023-05" db="EMBL/GenBank/DDBJ databases">
        <title>WGS assembly of Eleusine coracana.</title>
        <authorList>
            <person name="Jenkins J."/>
            <person name="Schmutz J."/>
            <person name="Lux T."/>
            <person name="Plott C."/>
            <person name="Mayer K."/>
            <person name="Qi P."/>
            <person name="Devos K."/>
        </authorList>
    </citation>
    <scope>NUCLEOTIDE SEQUENCE [LARGE SCALE GENOMIC DNA]</scope>
    <source>
        <tissue evidence="5">Leaves</tissue>
    </source>
</reference>
<comment type="caution">
    <text evidence="5">The sequence shown here is derived from an EMBL/GenBank/DDBJ whole genome shotgun (WGS) entry which is preliminary data.</text>
</comment>
<evidence type="ECO:0000256" key="1">
    <source>
        <dbReference type="ARBA" id="ARBA00022741"/>
    </source>
</evidence>
<dbReference type="GO" id="GO:0005737">
    <property type="term" value="C:cytoplasm"/>
    <property type="evidence" value="ECO:0007669"/>
    <property type="project" value="TreeGrafter"/>
</dbReference>
<dbReference type="EMBL" id="MU847702">
    <property type="protein sequence ID" value="KAK2630671.1"/>
    <property type="molecule type" value="Genomic_DNA"/>
</dbReference>
<keyword evidence="2" id="KW-0342">GTP-binding</keyword>
<dbReference type="GO" id="GO:0016020">
    <property type="term" value="C:membrane"/>
    <property type="evidence" value="ECO:0007669"/>
    <property type="project" value="TreeGrafter"/>
</dbReference>
<dbReference type="PROSITE" id="PS51718">
    <property type="entry name" value="G_DYNAMIN_2"/>
    <property type="match status" value="1"/>
</dbReference>
<organism evidence="5 6">
    <name type="scientific">Eleusine coracana subsp. coracana</name>
    <dbReference type="NCBI Taxonomy" id="191504"/>
    <lineage>
        <taxon>Eukaryota</taxon>
        <taxon>Viridiplantae</taxon>
        <taxon>Streptophyta</taxon>
        <taxon>Embryophyta</taxon>
        <taxon>Tracheophyta</taxon>
        <taxon>Spermatophyta</taxon>
        <taxon>Magnoliopsida</taxon>
        <taxon>Liliopsida</taxon>
        <taxon>Poales</taxon>
        <taxon>Poaceae</taxon>
        <taxon>PACMAD clade</taxon>
        <taxon>Chloridoideae</taxon>
        <taxon>Cynodonteae</taxon>
        <taxon>Eleusininae</taxon>
        <taxon>Eleusine</taxon>
    </lineage>
</organism>
<evidence type="ECO:0000256" key="2">
    <source>
        <dbReference type="ARBA" id="ARBA00023134"/>
    </source>
</evidence>
<keyword evidence="1" id="KW-0547">Nucleotide-binding</keyword>
<dbReference type="AlphaFoldDB" id="A0AAV9G2U9"/>
<protein>
    <submittedName>
        <fullName evidence="5">Uncharacterized protein</fullName>
    </submittedName>
</protein>
<keyword evidence="6" id="KW-1185">Reference proteome</keyword>
<dbReference type="GO" id="GO:0005525">
    <property type="term" value="F:GTP binding"/>
    <property type="evidence" value="ECO:0007669"/>
    <property type="project" value="UniProtKB-KW"/>
</dbReference>
<dbReference type="GO" id="GO:0005874">
    <property type="term" value="C:microtubule"/>
    <property type="evidence" value="ECO:0007669"/>
    <property type="project" value="TreeGrafter"/>
</dbReference>
<name>A0AAV9G2U9_ELECO</name>
<dbReference type="SUPFAM" id="SSF52540">
    <property type="entry name" value="P-loop containing nucleoside triphosphate hydrolases"/>
    <property type="match status" value="1"/>
</dbReference>
<evidence type="ECO:0000259" key="3">
    <source>
        <dbReference type="PROSITE" id="PS51388"/>
    </source>
</evidence>
<dbReference type="GO" id="GO:0003924">
    <property type="term" value="F:GTPase activity"/>
    <property type="evidence" value="ECO:0007669"/>
    <property type="project" value="InterPro"/>
</dbReference>
<dbReference type="PROSITE" id="PS51388">
    <property type="entry name" value="GED"/>
    <property type="match status" value="1"/>
</dbReference>
<dbReference type="FunFam" id="3.40.50.300:FF:001237">
    <property type="entry name" value="Dynamin-related protein 4C"/>
    <property type="match status" value="1"/>
</dbReference>
<dbReference type="Gene3D" id="1.20.120.1240">
    <property type="entry name" value="Dynamin, middle domain"/>
    <property type="match status" value="1"/>
</dbReference>
<dbReference type="InterPro" id="IPR027417">
    <property type="entry name" value="P-loop_NTPase"/>
</dbReference>
<dbReference type="PRINTS" id="PR00195">
    <property type="entry name" value="DYNAMIN"/>
</dbReference>
<sequence>MRFGLLDDEAGEVEVETMEEVDVKKEGRSGVAASAMAASYNDQIRPLLDAVDRLRQLNVGQEGIQLPTIVVVGDQSSGKSSVLESLAGISLPRGQGICTRVPLVMRLQNGEEAKLQIEYGSGRVVPIGSEEDVAVAIDAATAEIAGSGKGISDTPITLVVRKKGVPDLTLVDLPGITRVPVQGQPEDIYDQIAGIIRAYIAPKESIILNVLSATVDFPTCESIRMSQQVDRTGERTLAVVTKADRAPEGLLEKVTVDDVRIGLGYVCVRNRIGVDDETYDEARAAERRLFEEHPLLRQIDKSMVGIPTLARRLTQIQAAIIGRCLPDIVRQINDKLSRSSDELGQMPPDLGTVADAVREFYHIVKQTRASLEKLLVRGEFDEYPDDHGRHGTARIAEMLDSYASKLQAQAQAQAQDADSSSFLVEEMRVLEETKGINLPNFLPRPAFQVLLRKKLESIEHVPHRLVTQVWDYVGDLVMGILHHHSRSYPQVQPSCRRAVQSLMDNARERSARHVKELIHMELVADYTANPDYTAKWNDMMTEGHARFLDAVEGDDVPALVTLPGFGDTDVSHLRLQRKLAGQAFDLKARLAAYWTCVVLRLVDGLALHVLYSVKRLVEKDLEDVLAAQVVGTNLDGVERMLVPSPATALKRDRLRKSIALLRECREVVANTMDKISVV</sequence>
<evidence type="ECO:0000259" key="4">
    <source>
        <dbReference type="PROSITE" id="PS51718"/>
    </source>
</evidence>
<dbReference type="GO" id="GO:0008017">
    <property type="term" value="F:microtubule binding"/>
    <property type="evidence" value="ECO:0007669"/>
    <property type="project" value="TreeGrafter"/>
</dbReference>
<feature type="domain" description="Dynamin-type G" evidence="4">
    <location>
        <begin position="63"/>
        <end position="326"/>
    </location>
</feature>
<dbReference type="PANTHER" id="PTHR11566">
    <property type="entry name" value="DYNAMIN"/>
    <property type="match status" value="1"/>
</dbReference>
<dbReference type="Proteomes" id="UP001301735">
    <property type="component" value="Unassembled WGS sequence"/>
</dbReference>
<dbReference type="InterPro" id="IPR000375">
    <property type="entry name" value="Dynamin_stalk"/>
</dbReference>
<dbReference type="Gene3D" id="3.40.50.300">
    <property type="entry name" value="P-loop containing nucleotide triphosphate hydrolases"/>
    <property type="match status" value="1"/>
</dbReference>
<dbReference type="InterPro" id="IPR030381">
    <property type="entry name" value="G_DYNAMIN_dom"/>
</dbReference>
<dbReference type="InterPro" id="IPR022812">
    <property type="entry name" value="Dynamin"/>
</dbReference>
<proteinExistence type="predicted"/>
<dbReference type="InterPro" id="IPR045063">
    <property type="entry name" value="Dynamin_N"/>
</dbReference>
<dbReference type="Pfam" id="PF02212">
    <property type="entry name" value="GED"/>
    <property type="match status" value="1"/>
</dbReference>
<gene>
    <name evidence="5" type="ORF">QOZ80_UnG0729430</name>
</gene>
<dbReference type="Pfam" id="PF01031">
    <property type="entry name" value="Dynamin_M"/>
    <property type="match status" value="1"/>
</dbReference>
<dbReference type="InterPro" id="IPR020850">
    <property type="entry name" value="GED_dom"/>
</dbReference>
<accession>A0AAV9G2U9</accession>
<dbReference type="InterPro" id="IPR001401">
    <property type="entry name" value="Dynamin_GTPase"/>
</dbReference>
<dbReference type="PANTHER" id="PTHR11566:SF173">
    <property type="entry name" value="DYNAMIN-RELATED PROTEIN 4C"/>
    <property type="match status" value="1"/>
</dbReference>
<dbReference type="SMART" id="SM00053">
    <property type="entry name" value="DYNc"/>
    <property type="match status" value="1"/>
</dbReference>
<dbReference type="InterPro" id="IPR003130">
    <property type="entry name" value="GED"/>
</dbReference>
<evidence type="ECO:0000313" key="6">
    <source>
        <dbReference type="Proteomes" id="UP001301735"/>
    </source>
</evidence>
<dbReference type="Pfam" id="PF00350">
    <property type="entry name" value="Dynamin_N"/>
    <property type="match status" value="1"/>
</dbReference>
<dbReference type="CDD" id="cd08771">
    <property type="entry name" value="DLP_1"/>
    <property type="match status" value="1"/>
</dbReference>